<dbReference type="PRINTS" id="PR00035">
    <property type="entry name" value="HTHGNTR"/>
</dbReference>
<dbReference type="Pfam" id="PF00392">
    <property type="entry name" value="GntR"/>
    <property type="match status" value="1"/>
</dbReference>
<name>A0A840P3A5_9ACTN</name>
<dbReference type="SUPFAM" id="SSF48008">
    <property type="entry name" value="GntR ligand-binding domain-like"/>
    <property type="match status" value="1"/>
</dbReference>
<dbReference type="GO" id="GO:0003700">
    <property type="term" value="F:DNA-binding transcription factor activity"/>
    <property type="evidence" value="ECO:0007669"/>
    <property type="project" value="InterPro"/>
</dbReference>
<dbReference type="Pfam" id="PF07729">
    <property type="entry name" value="FCD"/>
    <property type="match status" value="1"/>
</dbReference>
<dbReference type="PROSITE" id="PS50949">
    <property type="entry name" value="HTH_GNTR"/>
    <property type="match status" value="1"/>
</dbReference>
<keyword evidence="6" id="KW-1185">Reference proteome</keyword>
<evidence type="ECO:0000256" key="1">
    <source>
        <dbReference type="ARBA" id="ARBA00023015"/>
    </source>
</evidence>
<dbReference type="InterPro" id="IPR008920">
    <property type="entry name" value="TF_FadR/GntR_C"/>
</dbReference>
<dbReference type="InterPro" id="IPR000524">
    <property type="entry name" value="Tscrpt_reg_HTH_GntR"/>
</dbReference>
<feature type="domain" description="HTH gntR-type" evidence="4">
    <location>
        <begin position="14"/>
        <end position="82"/>
    </location>
</feature>
<evidence type="ECO:0000256" key="3">
    <source>
        <dbReference type="ARBA" id="ARBA00023163"/>
    </source>
</evidence>
<gene>
    <name evidence="5" type="ORF">HNP84_002697</name>
</gene>
<evidence type="ECO:0000259" key="4">
    <source>
        <dbReference type="PROSITE" id="PS50949"/>
    </source>
</evidence>
<keyword evidence="3" id="KW-0804">Transcription</keyword>
<evidence type="ECO:0000256" key="2">
    <source>
        <dbReference type="ARBA" id="ARBA00023125"/>
    </source>
</evidence>
<proteinExistence type="predicted"/>
<dbReference type="SMART" id="SM00895">
    <property type="entry name" value="FCD"/>
    <property type="match status" value="1"/>
</dbReference>
<dbReference type="PANTHER" id="PTHR43537">
    <property type="entry name" value="TRANSCRIPTIONAL REGULATOR, GNTR FAMILY"/>
    <property type="match status" value="1"/>
</dbReference>
<dbReference type="RefSeq" id="WP_185049955.1">
    <property type="nucleotide sequence ID" value="NZ_BAABIX010000005.1"/>
</dbReference>
<dbReference type="AlphaFoldDB" id="A0A840P3A5"/>
<organism evidence="5 6">
    <name type="scientific">Thermocatellispora tengchongensis</name>
    <dbReference type="NCBI Taxonomy" id="1073253"/>
    <lineage>
        <taxon>Bacteria</taxon>
        <taxon>Bacillati</taxon>
        <taxon>Actinomycetota</taxon>
        <taxon>Actinomycetes</taxon>
        <taxon>Streptosporangiales</taxon>
        <taxon>Streptosporangiaceae</taxon>
        <taxon>Thermocatellispora</taxon>
    </lineage>
</organism>
<dbReference type="InterPro" id="IPR036388">
    <property type="entry name" value="WH-like_DNA-bd_sf"/>
</dbReference>
<keyword evidence="1" id="KW-0805">Transcription regulation</keyword>
<dbReference type="InterPro" id="IPR011711">
    <property type="entry name" value="GntR_C"/>
</dbReference>
<evidence type="ECO:0000313" key="5">
    <source>
        <dbReference type="EMBL" id="MBB5132976.1"/>
    </source>
</evidence>
<keyword evidence="2 5" id="KW-0238">DNA-binding</keyword>
<dbReference type="Proteomes" id="UP000578449">
    <property type="component" value="Unassembled WGS sequence"/>
</dbReference>
<evidence type="ECO:0000313" key="6">
    <source>
        <dbReference type="Proteomes" id="UP000578449"/>
    </source>
</evidence>
<dbReference type="CDD" id="cd07377">
    <property type="entry name" value="WHTH_GntR"/>
    <property type="match status" value="1"/>
</dbReference>
<dbReference type="Gene3D" id="1.10.10.10">
    <property type="entry name" value="Winged helix-like DNA-binding domain superfamily/Winged helix DNA-binding domain"/>
    <property type="match status" value="1"/>
</dbReference>
<dbReference type="GO" id="GO:0003677">
    <property type="term" value="F:DNA binding"/>
    <property type="evidence" value="ECO:0007669"/>
    <property type="project" value="UniProtKB-KW"/>
</dbReference>
<dbReference type="SUPFAM" id="SSF46785">
    <property type="entry name" value="Winged helix' DNA-binding domain"/>
    <property type="match status" value="1"/>
</dbReference>
<protein>
    <submittedName>
        <fullName evidence="5">DNA-binding FadR family transcriptional regulator</fullName>
    </submittedName>
</protein>
<dbReference type="InterPro" id="IPR036390">
    <property type="entry name" value="WH_DNA-bd_sf"/>
</dbReference>
<dbReference type="SMART" id="SM00345">
    <property type="entry name" value="HTH_GNTR"/>
    <property type="match status" value="1"/>
</dbReference>
<comment type="caution">
    <text evidence="5">The sequence shown here is derived from an EMBL/GenBank/DDBJ whole genome shotgun (WGS) entry which is preliminary data.</text>
</comment>
<dbReference type="Gene3D" id="1.20.120.530">
    <property type="entry name" value="GntR ligand-binding domain-like"/>
    <property type="match status" value="1"/>
</dbReference>
<dbReference type="PANTHER" id="PTHR43537:SF44">
    <property type="entry name" value="GNTR FAMILY REGULATORY PROTEIN"/>
    <property type="match status" value="1"/>
</dbReference>
<sequence length="246" mass="26577">MATRPNPEGSPGGGARHARVARVLGQRIVTGELAPGDPLPTEEQLVAELGVGRSAVREGVKVLAGKGLLESRTSAGTRVRPRSSWSLLDPDVLGWRFVPDPRPEDVRLLADLRVALEPGAARVAAERADADAVRRIDEAMAALYATADDADAFIEADLSFHRAVFAAAGNDLLLHIYEMISIALRSVRQVHTRAISHNKETLPAHERVAVAIRRHHHRKAEEAMREVVEVARTDAEQQVAALCCGA</sequence>
<dbReference type="EMBL" id="JACHGN010000005">
    <property type="protein sequence ID" value="MBB5132976.1"/>
    <property type="molecule type" value="Genomic_DNA"/>
</dbReference>
<reference evidence="5 6" key="1">
    <citation type="submission" date="2020-08" db="EMBL/GenBank/DDBJ databases">
        <title>Genomic Encyclopedia of Type Strains, Phase IV (KMG-IV): sequencing the most valuable type-strain genomes for metagenomic binning, comparative biology and taxonomic classification.</title>
        <authorList>
            <person name="Goeker M."/>
        </authorList>
    </citation>
    <scope>NUCLEOTIDE SEQUENCE [LARGE SCALE GENOMIC DNA]</scope>
    <source>
        <strain evidence="5 6">DSM 45615</strain>
    </source>
</reference>
<accession>A0A840P3A5</accession>